<dbReference type="AlphaFoldDB" id="A0A0F8WCW4"/>
<evidence type="ECO:0000313" key="1">
    <source>
        <dbReference type="EMBL" id="KKK54383.1"/>
    </source>
</evidence>
<sequence length="39" mass="4342">ESSSKKLKTAKKQFELSQAHKIAKEKLVDSVASVLKSLR</sequence>
<name>A0A0F8WCW4_9ZZZZ</name>
<reference evidence="1" key="1">
    <citation type="journal article" date="2015" name="Nature">
        <title>Complex archaea that bridge the gap between prokaryotes and eukaryotes.</title>
        <authorList>
            <person name="Spang A."/>
            <person name="Saw J.H."/>
            <person name="Jorgensen S.L."/>
            <person name="Zaremba-Niedzwiedzka K."/>
            <person name="Martijn J."/>
            <person name="Lind A.E."/>
            <person name="van Eijk R."/>
            <person name="Schleper C."/>
            <person name="Guy L."/>
            <person name="Ettema T.J."/>
        </authorList>
    </citation>
    <scope>NUCLEOTIDE SEQUENCE</scope>
</reference>
<feature type="non-terminal residue" evidence="1">
    <location>
        <position position="1"/>
    </location>
</feature>
<accession>A0A0F8WCW4</accession>
<dbReference type="EMBL" id="LAZR01066022">
    <property type="protein sequence ID" value="KKK54383.1"/>
    <property type="molecule type" value="Genomic_DNA"/>
</dbReference>
<gene>
    <name evidence="1" type="ORF">LCGC14_3085310</name>
</gene>
<organism evidence="1">
    <name type="scientific">marine sediment metagenome</name>
    <dbReference type="NCBI Taxonomy" id="412755"/>
    <lineage>
        <taxon>unclassified sequences</taxon>
        <taxon>metagenomes</taxon>
        <taxon>ecological metagenomes</taxon>
    </lineage>
</organism>
<comment type="caution">
    <text evidence="1">The sequence shown here is derived from an EMBL/GenBank/DDBJ whole genome shotgun (WGS) entry which is preliminary data.</text>
</comment>
<proteinExistence type="predicted"/>
<protein>
    <submittedName>
        <fullName evidence="1">Uncharacterized protein</fullName>
    </submittedName>
</protein>